<evidence type="ECO:0000256" key="1">
    <source>
        <dbReference type="ARBA" id="ARBA00005690"/>
    </source>
</evidence>
<dbReference type="OrthoDB" id="692009at2759"/>
<evidence type="ECO:0008006" key="10">
    <source>
        <dbReference type="Google" id="ProtNLM"/>
    </source>
</evidence>
<feature type="domain" description="Replication factor-A protein 1 N-terminal" evidence="6">
    <location>
        <begin position="9"/>
        <end position="115"/>
    </location>
</feature>
<reference evidence="8 9" key="1">
    <citation type="journal article" date="2019" name="Sci. Rep.">
        <title>A high-quality genome of Eragrostis curvula grass provides insights into Poaceae evolution and supports new strategies to enhance forage quality.</title>
        <authorList>
            <person name="Carballo J."/>
            <person name="Santos B.A.C.M."/>
            <person name="Zappacosta D."/>
            <person name="Garbus I."/>
            <person name="Selva J.P."/>
            <person name="Gallo C.A."/>
            <person name="Diaz A."/>
            <person name="Albertini E."/>
            <person name="Caccamo M."/>
            <person name="Echenique V."/>
        </authorList>
    </citation>
    <scope>NUCLEOTIDE SEQUENCE [LARGE SCALE GENOMIC DNA]</scope>
    <source>
        <strain evidence="9">cv. Victoria</strain>
        <tissue evidence="8">Leaf</tissue>
    </source>
</reference>
<comment type="similarity">
    <text evidence="1">Belongs to the replication factor A protein 1 family.</text>
</comment>
<keyword evidence="4" id="KW-0862">Zinc</keyword>
<dbReference type="Proteomes" id="UP000324897">
    <property type="component" value="Chromosome 7"/>
</dbReference>
<feature type="domain" description="Replication factor A C-terminal" evidence="7">
    <location>
        <begin position="192"/>
        <end position="344"/>
    </location>
</feature>
<evidence type="ECO:0000259" key="6">
    <source>
        <dbReference type="Pfam" id="PF04057"/>
    </source>
</evidence>
<dbReference type="InterPro" id="IPR013955">
    <property type="entry name" value="Rep_factor-A_C"/>
</dbReference>
<dbReference type="FunFam" id="2.40.50.140:FF:000090">
    <property type="entry name" value="Replication protein A subunit"/>
    <property type="match status" value="1"/>
</dbReference>
<dbReference type="InterPro" id="IPR047192">
    <property type="entry name" value="Euk_RPA1_DBD_C"/>
</dbReference>
<dbReference type="GO" id="GO:0008270">
    <property type="term" value="F:zinc ion binding"/>
    <property type="evidence" value="ECO:0007669"/>
    <property type="project" value="UniProtKB-KW"/>
</dbReference>
<proteinExistence type="inferred from homology"/>
<dbReference type="Pfam" id="PF04057">
    <property type="entry name" value="Rep-A_N"/>
    <property type="match status" value="1"/>
</dbReference>
<keyword evidence="5" id="KW-0238">DNA-binding</keyword>
<name>A0A5J9U411_9POAL</name>
<dbReference type="AlphaFoldDB" id="A0A5J9U411"/>
<feature type="non-terminal residue" evidence="8">
    <location>
        <position position="1"/>
    </location>
</feature>
<comment type="caution">
    <text evidence="8">The sequence shown here is derived from an EMBL/GenBank/DDBJ whole genome shotgun (WGS) entry which is preliminary data.</text>
</comment>
<keyword evidence="2" id="KW-0479">Metal-binding</keyword>
<evidence type="ECO:0000256" key="3">
    <source>
        <dbReference type="ARBA" id="ARBA00022771"/>
    </source>
</evidence>
<dbReference type="Pfam" id="PF08646">
    <property type="entry name" value="Rep_fac-A_C"/>
    <property type="match status" value="1"/>
</dbReference>
<dbReference type="Gramene" id="TVU18314">
    <property type="protein sequence ID" value="TVU18314"/>
    <property type="gene ID" value="EJB05_34404"/>
</dbReference>
<sequence>MGGGLEADLSHGVVAALWSSSEELAVAGWRPVLQVADVRRLVDDGCLDPEAELRYCVKLSDGVHVLPGRLGVSLNHLVRDGALRRGSVIRLLQFICNSFENKRRTIIIFQLEVLQTYCALIGSLKPYEPTRNPWGSDTRYAARGEPSFGGKCKPAVEVMSSSTSLSAEPAGLKVLAQIKDENLGYSDKPDIITVKAVISFIDTESFCYAICPLVVNGMPCNAKVDHVGDRTWHCKRCFQDIETCDYRYKVHIQIQDHTGTSSAIMHQKASNKIFGRTAKELYFLKDEPQDFPWFENIVHGVLCTQYLFKLKVEAKPLSYGSYWRHVCTVLEAEKVDPSAEGNRLLGVIDKLSKKGSRSNSEVCSGIPTYIGLSDFKARSSAQSPNSGPAISLGRASWLGSMDGFGPINGYAAKPASTLTSKDCGSGFGGHYPQTCFPGVDGQGPAAPGRFMDSFYGSLPVNNASGMCFKSKQTTEHTAIHRAGKS</sequence>
<dbReference type="EMBL" id="RWGY01000029">
    <property type="protein sequence ID" value="TVU18314.1"/>
    <property type="molecule type" value="Genomic_DNA"/>
</dbReference>
<dbReference type="CDD" id="cd04476">
    <property type="entry name" value="RPA1_DBD_C"/>
    <property type="match status" value="1"/>
</dbReference>
<dbReference type="SUPFAM" id="SSF50249">
    <property type="entry name" value="Nucleic acid-binding proteins"/>
    <property type="match status" value="2"/>
</dbReference>
<evidence type="ECO:0000313" key="9">
    <source>
        <dbReference type="Proteomes" id="UP000324897"/>
    </source>
</evidence>
<evidence type="ECO:0000256" key="4">
    <source>
        <dbReference type="ARBA" id="ARBA00022833"/>
    </source>
</evidence>
<keyword evidence="9" id="KW-1185">Reference proteome</keyword>
<accession>A0A5J9U411</accession>
<organism evidence="8 9">
    <name type="scientific">Eragrostis curvula</name>
    <name type="common">weeping love grass</name>
    <dbReference type="NCBI Taxonomy" id="38414"/>
    <lineage>
        <taxon>Eukaryota</taxon>
        <taxon>Viridiplantae</taxon>
        <taxon>Streptophyta</taxon>
        <taxon>Embryophyta</taxon>
        <taxon>Tracheophyta</taxon>
        <taxon>Spermatophyta</taxon>
        <taxon>Magnoliopsida</taxon>
        <taxon>Liliopsida</taxon>
        <taxon>Poales</taxon>
        <taxon>Poaceae</taxon>
        <taxon>PACMAD clade</taxon>
        <taxon>Chloridoideae</taxon>
        <taxon>Eragrostideae</taxon>
        <taxon>Eragrostidinae</taxon>
        <taxon>Eragrostis</taxon>
    </lineage>
</organism>
<evidence type="ECO:0000313" key="8">
    <source>
        <dbReference type="EMBL" id="TVU18314.1"/>
    </source>
</evidence>
<dbReference type="InterPro" id="IPR007199">
    <property type="entry name" value="Rep_factor-A_N"/>
</dbReference>
<evidence type="ECO:0000259" key="7">
    <source>
        <dbReference type="Pfam" id="PF08646"/>
    </source>
</evidence>
<evidence type="ECO:0000256" key="5">
    <source>
        <dbReference type="ARBA" id="ARBA00023125"/>
    </source>
</evidence>
<dbReference type="GO" id="GO:0006260">
    <property type="term" value="P:DNA replication"/>
    <property type="evidence" value="ECO:0007669"/>
    <property type="project" value="InterPro"/>
</dbReference>
<dbReference type="GO" id="GO:0005634">
    <property type="term" value="C:nucleus"/>
    <property type="evidence" value="ECO:0007669"/>
    <property type="project" value="InterPro"/>
</dbReference>
<dbReference type="GO" id="GO:0003677">
    <property type="term" value="F:DNA binding"/>
    <property type="evidence" value="ECO:0007669"/>
    <property type="project" value="UniProtKB-KW"/>
</dbReference>
<protein>
    <recommendedName>
        <fullName evidence="10">Replication factor A C-terminal domain-containing protein</fullName>
    </recommendedName>
</protein>
<evidence type="ECO:0000256" key="2">
    <source>
        <dbReference type="ARBA" id="ARBA00022723"/>
    </source>
</evidence>
<gene>
    <name evidence="8" type="ORF">EJB05_34404</name>
</gene>
<keyword evidence="3" id="KW-0863">Zinc-finger</keyword>
<dbReference type="Gene3D" id="2.40.50.140">
    <property type="entry name" value="Nucleic acid-binding proteins"/>
    <property type="match status" value="2"/>
</dbReference>
<dbReference type="InterPro" id="IPR012340">
    <property type="entry name" value="NA-bd_OB-fold"/>
</dbReference>